<dbReference type="EMBL" id="CP054698">
    <property type="protein sequence ID" value="QMS86676.1"/>
    <property type="molecule type" value="Genomic_DNA"/>
</dbReference>
<dbReference type="InterPro" id="IPR035943">
    <property type="entry name" value="XisI-like_sf"/>
</dbReference>
<organism evidence="1 2">
    <name type="scientific">Nostoc edaphicum CCNP1411</name>
    <dbReference type="NCBI Taxonomy" id="1472755"/>
    <lineage>
        <taxon>Bacteria</taxon>
        <taxon>Bacillati</taxon>
        <taxon>Cyanobacteriota</taxon>
        <taxon>Cyanophyceae</taxon>
        <taxon>Nostocales</taxon>
        <taxon>Nostocaceae</taxon>
        <taxon>Nostoc</taxon>
    </lineage>
</organism>
<evidence type="ECO:0000313" key="1">
    <source>
        <dbReference type="EMBL" id="QMS86676.1"/>
    </source>
</evidence>
<accession>A0A7D7L8I9</accession>
<reference evidence="2" key="1">
    <citation type="submission" date="2020-06" db="EMBL/GenBank/DDBJ databases">
        <title>Nostoc edaphicum CCNP1411 genome.</title>
        <authorList>
            <person name="Fidor A."/>
            <person name="Grabski M."/>
            <person name="Gawor J."/>
            <person name="Gromadka R."/>
            <person name="Wegrzyn G."/>
            <person name="Mazur-Marzec H."/>
        </authorList>
    </citation>
    <scope>NUCLEOTIDE SEQUENCE [LARGE SCALE GENOMIC DNA]</scope>
    <source>
        <strain evidence="2">CCNP1411</strain>
    </source>
</reference>
<name>A0A7D7L8I9_9NOSO</name>
<dbReference type="Proteomes" id="UP000514713">
    <property type="component" value="Chromosome"/>
</dbReference>
<gene>
    <name evidence="1" type="ORF">HUN01_03485</name>
</gene>
<dbReference type="SUPFAM" id="SSF143847">
    <property type="entry name" value="XisI-like"/>
    <property type="match status" value="1"/>
</dbReference>
<evidence type="ECO:0000313" key="2">
    <source>
        <dbReference type="Proteomes" id="UP000514713"/>
    </source>
</evidence>
<dbReference type="Gene3D" id="3.30.310.110">
    <property type="entry name" value="XisI-like"/>
    <property type="match status" value="1"/>
</dbReference>
<dbReference type="Pfam" id="PF08869">
    <property type="entry name" value="XisI"/>
    <property type="match status" value="1"/>
</dbReference>
<dbReference type="CDD" id="cd16382">
    <property type="entry name" value="XisI-like"/>
    <property type="match status" value="1"/>
</dbReference>
<dbReference type="InterPro" id="IPR014968">
    <property type="entry name" value="XisI"/>
</dbReference>
<sequence length="111" mass="12854">MDKLAQYRQIVQQILQGYSEEKPSGGNIDVENIFDIERDHYQLVHVGWEGQDWVHSCILHIDIEGGKIWLQWNGTEEDIAETLVRMGVPKEDIVLGFQSSFMRKFTEYAVG</sequence>
<keyword evidence="2" id="KW-1185">Reference proteome</keyword>
<dbReference type="RefSeq" id="WP_181930095.1">
    <property type="nucleotide sequence ID" value="NZ_CP054698.1"/>
</dbReference>
<proteinExistence type="predicted"/>
<dbReference type="KEGG" id="ned:HUN01_03485"/>
<protein>
    <submittedName>
        <fullName evidence="1">XisI protein</fullName>
    </submittedName>
</protein>
<dbReference type="AlphaFoldDB" id="A0A7D7L8I9"/>